<dbReference type="Proteomes" id="UP000499080">
    <property type="component" value="Unassembled WGS sequence"/>
</dbReference>
<protein>
    <submittedName>
        <fullName evidence="1">Uncharacterized protein</fullName>
    </submittedName>
</protein>
<gene>
    <name evidence="1" type="ORF">AVEN_232141_1</name>
</gene>
<organism evidence="1 2">
    <name type="scientific">Araneus ventricosus</name>
    <name type="common">Orbweaver spider</name>
    <name type="synonym">Epeira ventricosa</name>
    <dbReference type="NCBI Taxonomy" id="182803"/>
    <lineage>
        <taxon>Eukaryota</taxon>
        <taxon>Metazoa</taxon>
        <taxon>Ecdysozoa</taxon>
        <taxon>Arthropoda</taxon>
        <taxon>Chelicerata</taxon>
        <taxon>Arachnida</taxon>
        <taxon>Araneae</taxon>
        <taxon>Araneomorphae</taxon>
        <taxon>Entelegynae</taxon>
        <taxon>Araneoidea</taxon>
        <taxon>Araneidae</taxon>
        <taxon>Araneus</taxon>
    </lineage>
</organism>
<name>A0A4Y2RF37_ARAVE</name>
<evidence type="ECO:0000313" key="2">
    <source>
        <dbReference type="Proteomes" id="UP000499080"/>
    </source>
</evidence>
<proteinExistence type="predicted"/>
<sequence length="139" mass="16056">MMLWKTLFCDSERITKHLTIPEKSPEALTTKKKREKTTAELICRTTRLREISRENQHYLSLGSSTLNTQLLDNENAPSLISNQNACKHCPEIERQNDTYCAPILDLNTQTTEHHQSVHPILERTEKHFAKESLTNAEKV</sequence>
<dbReference type="EMBL" id="BGPR01144528">
    <property type="protein sequence ID" value="GBN74271.1"/>
    <property type="molecule type" value="Genomic_DNA"/>
</dbReference>
<accession>A0A4Y2RF37</accession>
<keyword evidence="2" id="KW-1185">Reference proteome</keyword>
<dbReference type="AlphaFoldDB" id="A0A4Y2RF37"/>
<reference evidence="1 2" key="1">
    <citation type="journal article" date="2019" name="Sci. Rep.">
        <title>Orb-weaving spider Araneus ventricosus genome elucidates the spidroin gene catalogue.</title>
        <authorList>
            <person name="Kono N."/>
            <person name="Nakamura H."/>
            <person name="Ohtoshi R."/>
            <person name="Moran D.A.P."/>
            <person name="Shinohara A."/>
            <person name="Yoshida Y."/>
            <person name="Fujiwara M."/>
            <person name="Mori M."/>
            <person name="Tomita M."/>
            <person name="Arakawa K."/>
        </authorList>
    </citation>
    <scope>NUCLEOTIDE SEQUENCE [LARGE SCALE GENOMIC DNA]</scope>
</reference>
<evidence type="ECO:0000313" key="1">
    <source>
        <dbReference type="EMBL" id="GBN74271.1"/>
    </source>
</evidence>
<comment type="caution">
    <text evidence="1">The sequence shown here is derived from an EMBL/GenBank/DDBJ whole genome shotgun (WGS) entry which is preliminary data.</text>
</comment>